<dbReference type="InterPro" id="IPR048764">
    <property type="entry name" value="PylC_N"/>
</dbReference>
<evidence type="ECO:0000259" key="1">
    <source>
        <dbReference type="Pfam" id="PF21360"/>
    </source>
</evidence>
<reference evidence="2 3" key="1">
    <citation type="submission" date="2024-01" db="EMBL/GenBank/DDBJ databases">
        <title>Sphingobacterium tenebrionis sp. nov., a novel endophyte isolated from tenebrio molitor intestines.</title>
        <authorList>
            <person name="Zhang C."/>
        </authorList>
    </citation>
    <scope>NUCLEOTIDE SEQUENCE [LARGE SCALE GENOMIC DNA]</scope>
    <source>
        <strain evidence="2 3">PU5-4</strain>
    </source>
</reference>
<accession>A0ABU8I1L0</accession>
<feature type="domain" description="PylC N-terminal" evidence="1">
    <location>
        <begin position="6"/>
        <end position="94"/>
    </location>
</feature>
<dbReference type="RefSeq" id="WP_134776277.1">
    <property type="nucleotide sequence ID" value="NZ_JAYLLN010000002.1"/>
</dbReference>
<evidence type="ECO:0000313" key="3">
    <source>
        <dbReference type="Proteomes" id="UP001363035"/>
    </source>
</evidence>
<protein>
    <recommendedName>
        <fullName evidence="1">PylC N-terminal domain-containing protein</fullName>
    </recommendedName>
</protein>
<dbReference type="Proteomes" id="UP001363035">
    <property type="component" value="Unassembled WGS sequence"/>
</dbReference>
<dbReference type="Pfam" id="PF21360">
    <property type="entry name" value="PylC-like_N"/>
    <property type="match status" value="1"/>
</dbReference>
<sequence>MQKILITYGTRPLAQRLAKQFSDKFEVVFASSEEVPSFLQANYLKIPTGVNPTYAHELLKLSLDKQIDYILPLGESEINSLAESKLLFEEYDIIPLVPNLSDLPVYFTIENPPSQAEIHIYLQGKGLDVEQKLHLPATGLLMVSDDQEELALVTI</sequence>
<keyword evidence="3" id="KW-1185">Reference proteome</keyword>
<name>A0ABU8I1L0_9SPHI</name>
<gene>
    <name evidence="2" type="ORF">VJ786_01705</name>
</gene>
<dbReference type="Gene3D" id="3.40.50.20">
    <property type="match status" value="1"/>
</dbReference>
<evidence type="ECO:0000313" key="2">
    <source>
        <dbReference type="EMBL" id="MEI5983609.1"/>
    </source>
</evidence>
<dbReference type="EMBL" id="JAYLLN010000002">
    <property type="protein sequence ID" value="MEI5983609.1"/>
    <property type="molecule type" value="Genomic_DNA"/>
</dbReference>
<organism evidence="2 3">
    <name type="scientific">Sphingobacterium tenebrionis</name>
    <dbReference type="NCBI Taxonomy" id="3111775"/>
    <lineage>
        <taxon>Bacteria</taxon>
        <taxon>Pseudomonadati</taxon>
        <taxon>Bacteroidota</taxon>
        <taxon>Sphingobacteriia</taxon>
        <taxon>Sphingobacteriales</taxon>
        <taxon>Sphingobacteriaceae</taxon>
        <taxon>Sphingobacterium</taxon>
    </lineage>
</organism>
<comment type="caution">
    <text evidence="2">The sequence shown here is derived from an EMBL/GenBank/DDBJ whole genome shotgun (WGS) entry which is preliminary data.</text>
</comment>
<proteinExistence type="predicted"/>